<dbReference type="AlphaFoldDB" id="A0A382X7X7"/>
<feature type="transmembrane region" description="Helical" evidence="1">
    <location>
        <begin position="29"/>
        <end position="48"/>
    </location>
</feature>
<gene>
    <name evidence="2" type="ORF">METZ01_LOCUS420141</name>
</gene>
<sequence>MMLFICVVIEVVLQGVALGVQPTEWWTWQLLAFITATNLGAVVLAILAQRSAHQISRSYQAVFTPAFYRTIRLISEFEHHFQTEAAKEGRDFNAEIAEVAPKMWGLIRAKLDVEEPLPSLAPLDEGSGEDLF</sequence>
<dbReference type="EMBL" id="UINC01165729">
    <property type="protein sequence ID" value="SVD67287.1"/>
    <property type="molecule type" value="Genomic_DNA"/>
</dbReference>
<evidence type="ECO:0000313" key="2">
    <source>
        <dbReference type="EMBL" id="SVD67287.1"/>
    </source>
</evidence>
<keyword evidence="1" id="KW-0472">Membrane</keyword>
<proteinExistence type="predicted"/>
<evidence type="ECO:0000256" key="1">
    <source>
        <dbReference type="SAM" id="Phobius"/>
    </source>
</evidence>
<reference evidence="2" key="1">
    <citation type="submission" date="2018-05" db="EMBL/GenBank/DDBJ databases">
        <authorList>
            <person name="Lanie J.A."/>
            <person name="Ng W.-L."/>
            <person name="Kazmierczak K.M."/>
            <person name="Andrzejewski T.M."/>
            <person name="Davidsen T.M."/>
            <person name="Wayne K.J."/>
            <person name="Tettelin H."/>
            <person name="Glass J.I."/>
            <person name="Rusch D."/>
            <person name="Podicherti R."/>
            <person name="Tsui H.-C.T."/>
            <person name="Winkler M.E."/>
        </authorList>
    </citation>
    <scope>NUCLEOTIDE SEQUENCE</scope>
</reference>
<name>A0A382X7X7_9ZZZZ</name>
<keyword evidence="1" id="KW-1133">Transmembrane helix</keyword>
<organism evidence="2">
    <name type="scientific">marine metagenome</name>
    <dbReference type="NCBI Taxonomy" id="408172"/>
    <lineage>
        <taxon>unclassified sequences</taxon>
        <taxon>metagenomes</taxon>
        <taxon>ecological metagenomes</taxon>
    </lineage>
</organism>
<protein>
    <submittedName>
        <fullName evidence="2">Uncharacterized protein</fullName>
    </submittedName>
</protein>
<keyword evidence="1" id="KW-0812">Transmembrane</keyword>
<accession>A0A382X7X7</accession>